<evidence type="ECO:0000313" key="3">
    <source>
        <dbReference type="Proteomes" id="UP001589575"/>
    </source>
</evidence>
<sequence>MEVIVDLADELLPEQGGGQGGGDDHGQQHQAGGHDHQLRPQGGGLPEPGELVERPEAPGAVHGCRHAFKDTDPRDQLSPATRRDRPDQRLSADRSR</sequence>
<evidence type="ECO:0000256" key="1">
    <source>
        <dbReference type="SAM" id="MobiDB-lite"/>
    </source>
</evidence>
<evidence type="ECO:0000313" key="2">
    <source>
        <dbReference type="EMBL" id="MFB9073999.1"/>
    </source>
</evidence>
<feature type="region of interest" description="Disordered" evidence="1">
    <location>
        <begin position="1"/>
        <end position="96"/>
    </location>
</feature>
<proteinExistence type="predicted"/>
<feature type="compositionally biased region" description="Basic and acidic residues" evidence="1">
    <location>
        <begin position="67"/>
        <end position="96"/>
    </location>
</feature>
<comment type="caution">
    <text evidence="2">The sequence shown here is derived from an EMBL/GenBank/DDBJ whole genome shotgun (WGS) entry which is preliminary data.</text>
</comment>
<protein>
    <submittedName>
        <fullName evidence="2">Uncharacterized protein</fullName>
    </submittedName>
</protein>
<name>A0ABV5G5V9_9MICC</name>
<organism evidence="2 3">
    <name type="scientific">Citricoccus parietis</name>
    <dbReference type="NCBI Taxonomy" id="592307"/>
    <lineage>
        <taxon>Bacteria</taxon>
        <taxon>Bacillati</taxon>
        <taxon>Actinomycetota</taxon>
        <taxon>Actinomycetes</taxon>
        <taxon>Micrococcales</taxon>
        <taxon>Micrococcaceae</taxon>
        <taxon>Citricoccus</taxon>
    </lineage>
</organism>
<feature type="compositionally biased region" description="Basic and acidic residues" evidence="1">
    <location>
        <begin position="22"/>
        <end position="38"/>
    </location>
</feature>
<accession>A0ABV5G5V9</accession>
<gene>
    <name evidence="2" type="ORF">ACFFX0_23515</name>
</gene>
<dbReference type="Proteomes" id="UP001589575">
    <property type="component" value="Unassembled WGS sequence"/>
</dbReference>
<reference evidence="2 3" key="1">
    <citation type="submission" date="2024-09" db="EMBL/GenBank/DDBJ databases">
        <authorList>
            <person name="Sun Q."/>
            <person name="Mori K."/>
        </authorList>
    </citation>
    <scope>NUCLEOTIDE SEQUENCE [LARGE SCALE GENOMIC DNA]</scope>
    <source>
        <strain evidence="2 3">CCM 7609</strain>
    </source>
</reference>
<keyword evidence="3" id="KW-1185">Reference proteome</keyword>
<dbReference type="EMBL" id="JBHMFI010000001">
    <property type="protein sequence ID" value="MFB9073999.1"/>
    <property type="molecule type" value="Genomic_DNA"/>
</dbReference>